<proteinExistence type="predicted"/>
<comment type="caution">
    <text evidence="2">The sequence shown here is derived from an EMBL/GenBank/DDBJ whole genome shotgun (WGS) entry which is preliminary data.</text>
</comment>
<dbReference type="AlphaFoldDB" id="A0A0F9Q0L6"/>
<keyword evidence="1" id="KW-0472">Membrane</keyword>
<dbReference type="EMBL" id="LAZR01005553">
    <property type="protein sequence ID" value="KKM98982.1"/>
    <property type="molecule type" value="Genomic_DNA"/>
</dbReference>
<reference evidence="2" key="1">
    <citation type="journal article" date="2015" name="Nature">
        <title>Complex archaea that bridge the gap between prokaryotes and eukaryotes.</title>
        <authorList>
            <person name="Spang A."/>
            <person name="Saw J.H."/>
            <person name="Jorgensen S.L."/>
            <person name="Zaremba-Niedzwiedzka K."/>
            <person name="Martijn J."/>
            <person name="Lind A.E."/>
            <person name="van Eijk R."/>
            <person name="Schleper C."/>
            <person name="Guy L."/>
            <person name="Ettema T.J."/>
        </authorList>
    </citation>
    <scope>NUCLEOTIDE SEQUENCE</scope>
</reference>
<evidence type="ECO:0000313" key="2">
    <source>
        <dbReference type="EMBL" id="KKM98982.1"/>
    </source>
</evidence>
<protein>
    <submittedName>
        <fullName evidence="2">Uncharacterized protein</fullName>
    </submittedName>
</protein>
<keyword evidence="1" id="KW-1133">Transmembrane helix</keyword>
<evidence type="ECO:0000256" key="1">
    <source>
        <dbReference type="SAM" id="Phobius"/>
    </source>
</evidence>
<sequence>MNLLKDRFILFFLIFISITLSSLMILPIGFNHSKITETFKGENSFNPEILEVEPPINKNPSSQKFPIFGYRLKVEDAQPIIRDESGMLIINQIEPDFIDLALILKWYNFEFTNIPIYSTLYFDKNEDKSFYYQIEDAFNGLFMTMITTAEITYIDIAFDDGNYQYCYNGLIYKGYLSFNPYFNQQIEIVQVDKDVETDTQLINIDNGIQSLKDFQSSSISIYQNEENKVIQTTLGGVVYTQYGIAHECADFSTVNLAEDLPDDYWEPYTEINYGIYRRGPTENQVKSDLQYYNKDSFFNYVRNIKAYALYAHSNEDQNTNWLIREYWVGWWIFRHMEYEWLTPSEVASLWYYQWNPGEEISVYPNDMIIHATVCYGYSGNDGIPHMAKAFVDYGAAAFVSATVSIPGDHNDEFTGDFWYDLCQSDKTVYQATQSYISTHNYYDDYHTGPPENLNIDWIYGNHIKIYGSTSVKLDN</sequence>
<keyword evidence="1" id="KW-0812">Transmembrane</keyword>
<organism evidence="2">
    <name type="scientific">marine sediment metagenome</name>
    <dbReference type="NCBI Taxonomy" id="412755"/>
    <lineage>
        <taxon>unclassified sequences</taxon>
        <taxon>metagenomes</taxon>
        <taxon>ecological metagenomes</taxon>
    </lineage>
</organism>
<gene>
    <name evidence="2" type="ORF">LCGC14_1152470</name>
</gene>
<feature type="transmembrane region" description="Helical" evidence="1">
    <location>
        <begin position="7"/>
        <end position="30"/>
    </location>
</feature>
<name>A0A0F9Q0L6_9ZZZZ</name>
<accession>A0A0F9Q0L6</accession>